<keyword evidence="3" id="KW-1185">Reference proteome</keyword>
<sequence>MLVEDPPSPRQPHADLNEAVSHHPEESFPRNHRALAAARDIPIIATERASGFHSCHEVPRGDVPAVLSRMDALDG</sequence>
<name>S9QQV9_CYSF2</name>
<evidence type="ECO:0000313" key="2">
    <source>
        <dbReference type="EMBL" id="EPX63659.1"/>
    </source>
</evidence>
<feature type="compositionally biased region" description="Pro residues" evidence="1">
    <location>
        <begin position="1"/>
        <end position="10"/>
    </location>
</feature>
<gene>
    <name evidence="2" type="ORF">D187_006068</name>
</gene>
<dbReference type="AlphaFoldDB" id="S9QQV9"/>
<protein>
    <submittedName>
        <fullName evidence="2">Uncharacterized protein</fullName>
    </submittedName>
</protein>
<accession>S9QQV9</accession>
<dbReference type="EMBL" id="ANAH02000005">
    <property type="protein sequence ID" value="EPX63659.1"/>
    <property type="molecule type" value="Genomic_DNA"/>
</dbReference>
<reference evidence="2" key="1">
    <citation type="submission" date="2013-05" db="EMBL/GenBank/DDBJ databases">
        <title>Genome assembly of Cystobacter fuscus DSM 2262.</title>
        <authorList>
            <person name="Sharma G."/>
            <person name="Khatri I."/>
            <person name="Kaur C."/>
            <person name="Mayilraj S."/>
            <person name="Subramanian S."/>
        </authorList>
    </citation>
    <scope>NUCLEOTIDE SEQUENCE [LARGE SCALE GENOMIC DNA]</scope>
    <source>
        <strain evidence="2">DSM 2262</strain>
    </source>
</reference>
<dbReference type="Proteomes" id="UP000011682">
    <property type="component" value="Unassembled WGS sequence"/>
</dbReference>
<evidence type="ECO:0000313" key="3">
    <source>
        <dbReference type="Proteomes" id="UP000011682"/>
    </source>
</evidence>
<feature type="region of interest" description="Disordered" evidence="1">
    <location>
        <begin position="1"/>
        <end position="29"/>
    </location>
</feature>
<organism evidence="2 3">
    <name type="scientific">Cystobacter fuscus (strain ATCC 25194 / DSM 2262 / NBRC 100088 / M29)</name>
    <dbReference type="NCBI Taxonomy" id="1242864"/>
    <lineage>
        <taxon>Bacteria</taxon>
        <taxon>Pseudomonadati</taxon>
        <taxon>Myxococcota</taxon>
        <taxon>Myxococcia</taxon>
        <taxon>Myxococcales</taxon>
        <taxon>Cystobacterineae</taxon>
        <taxon>Archangiaceae</taxon>
        <taxon>Cystobacter</taxon>
    </lineage>
</organism>
<proteinExistence type="predicted"/>
<evidence type="ECO:0000256" key="1">
    <source>
        <dbReference type="SAM" id="MobiDB-lite"/>
    </source>
</evidence>
<feature type="compositionally biased region" description="Basic and acidic residues" evidence="1">
    <location>
        <begin position="12"/>
        <end position="29"/>
    </location>
</feature>
<comment type="caution">
    <text evidence="2">The sequence shown here is derived from an EMBL/GenBank/DDBJ whole genome shotgun (WGS) entry which is preliminary data.</text>
</comment>